<organism evidence="1 2">
    <name type="scientific">Piscinibacter terrae</name>
    <dbReference type="NCBI Taxonomy" id="2496871"/>
    <lineage>
        <taxon>Bacteria</taxon>
        <taxon>Pseudomonadati</taxon>
        <taxon>Pseudomonadota</taxon>
        <taxon>Betaproteobacteria</taxon>
        <taxon>Burkholderiales</taxon>
        <taxon>Sphaerotilaceae</taxon>
        <taxon>Piscinibacter</taxon>
    </lineage>
</organism>
<keyword evidence="2" id="KW-1185">Reference proteome</keyword>
<dbReference type="OrthoDB" id="1909530at2"/>
<reference evidence="1 2" key="2">
    <citation type="submission" date="2018-12" db="EMBL/GenBank/DDBJ databases">
        <title>Rhizobacter gummiphilus sp. nov., a rubber-degrading bacterium isolated from the soil of a botanical garden in Japan.</title>
        <authorList>
            <person name="Shunsuke S.S."/>
        </authorList>
    </citation>
    <scope>NUCLEOTIDE SEQUENCE [LARGE SCALE GENOMIC DNA]</scope>
    <source>
        <strain evidence="1 2">S-16</strain>
    </source>
</reference>
<name>A0A3N7JM77_9BURK</name>
<dbReference type="SUPFAM" id="SSF143602">
    <property type="entry name" value="STIV B116-like"/>
    <property type="match status" value="1"/>
</dbReference>
<evidence type="ECO:0000313" key="1">
    <source>
        <dbReference type="EMBL" id="RQP22359.1"/>
    </source>
</evidence>
<comment type="caution">
    <text evidence="1">The sequence shown here is derived from an EMBL/GenBank/DDBJ whole genome shotgun (WGS) entry which is preliminary data.</text>
</comment>
<dbReference type="Gene3D" id="3.40.50.11170">
    <property type="entry name" value="Uncharacterised protein PF08960, DUF1874"/>
    <property type="match status" value="1"/>
</dbReference>
<dbReference type="Pfam" id="PF08960">
    <property type="entry name" value="STIV_B116-like"/>
    <property type="match status" value="1"/>
</dbReference>
<dbReference type="InterPro" id="IPR037236">
    <property type="entry name" value="STIV_B116-like_sf"/>
</dbReference>
<protein>
    <submittedName>
        <fullName evidence="1">DUF1874 domain-containing protein</fullName>
    </submittedName>
</protein>
<gene>
    <name evidence="1" type="ORF">DZC73_22130</name>
</gene>
<dbReference type="EMBL" id="QUSW01000007">
    <property type="protein sequence ID" value="RQP22359.1"/>
    <property type="molecule type" value="Genomic_DNA"/>
</dbReference>
<proteinExistence type="predicted"/>
<evidence type="ECO:0000313" key="2">
    <source>
        <dbReference type="Proteomes" id="UP000267464"/>
    </source>
</evidence>
<dbReference type="InterPro" id="IPR015055">
    <property type="entry name" value="STIV_B116-like"/>
</dbReference>
<dbReference type="AlphaFoldDB" id="A0A3N7JM77"/>
<dbReference type="RefSeq" id="WP_124542575.1">
    <property type="nucleotide sequence ID" value="NZ_QUSW01000007.1"/>
</dbReference>
<accession>A0A3N7JM77</accession>
<dbReference type="Proteomes" id="UP000267464">
    <property type="component" value="Unassembled WGS sequence"/>
</dbReference>
<sequence>MRTLLGNTFPPAYVRRECNITMISLEQAREILEGGFASFWGHENTVRAVSDYLKMEVPYNRESVRLDDENFPSFDGKSHKEVVVISPTYKDPAFRPKVGVEVTPEEICSWHCQLWTFI</sequence>
<reference evidence="1 2" key="1">
    <citation type="submission" date="2018-08" db="EMBL/GenBank/DDBJ databases">
        <authorList>
            <person name="Khan S.A."/>
            <person name="Jeon C.O."/>
            <person name="Chun B.H."/>
            <person name="Jeong S.E."/>
        </authorList>
    </citation>
    <scope>NUCLEOTIDE SEQUENCE [LARGE SCALE GENOMIC DNA]</scope>
    <source>
        <strain evidence="1 2">S-16</strain>
    </source>
</reference>